<comment type="caution">
    <text evidence="1">The sequence shown here is derived from an EMBL/GenBank/DDBJ whole genome shotgun (WGS) entry which is preliminary data.</text>
</comment>
<dbReference type="EMBL" id="VSRR010004991">
    <property type="protein sequence ID" value="MPC41271.1"/>
    <property type="molecule type" value="Genomic_DNA"/>
</dbReference>
<proteinExistence type="predicted"/>
<evidence type="ECO:0000313" key="1">
    <source>
        <dbReference type="EMBL" id="MPC41271.1"/>
    </source>
</evidence>
<name>A0A5B7F2M1_PORTR</name>
<dbReference type="AlphaFoldDB" id="A0A5B7F2M1"/>
<evidence type="ECO:0000313" key="2">
    <source>
        <dbReference type="Proteomes" id="UP000324222"/>
    </source>
</evidence>
<keyword evidence="2" id="KW-1185">Reference proteome</keyword>
<organism evidence="1 2">
    <name type="scientific">Portunus trituberculatus</name>
    <name type="common">Swimming crab</name>
    <name type="synonym">Neptunus trituberculatus</name>
    <dbReference type="NCBI Taxonomy" id="210409"/>
    <lineage>
        <taxon>Eukaryota</taxon>
        <taxon>Metazoa</taxon>
        <taxon>Ecdysozoa</taxon>
        <taxon>Arthropoda</taxon>
        <taxon>Crustacea</taxon>
        <taxon>Multicrustacea</taxon>
        <taxon>Malacostraca</taxon>
        <taxon>Eumalacostraca</taxon>
        <taxon>Eucarida</taxon>
        <taxon>Decapoda</taxon>
        <taxon>Pleocyemata</taxon>
        <taxon>Brachyura</taxon>
        <taxon>Eubrachyura</taxon>
        <taxon>Portunoidea</taxon>
        <taxon>Portunidae</taxon>
        <taxon>Portuninae</taxon>
        <taxon>Portunus</taxon>
    </lineage>
</organism>
<sequence>MSVHTLLGSRQENRSQLVSPTAVEFSSIFVSKNSLTPKRPTLQEINRSHRDATERLTSDLSKISDWGRENFIVFIASKGQFLHLSARHNLPDNYALFFIDTQLCNNGHMDKRFQFR</sequence>
<gene>
    <name evidence="1" type="ORF">E2C01_034859</name>
</gene>
<reference evidence="1 2" key="1">
    <citation type="submission" date="2019-05" db="EMBL/GenBank/DDBJ databases">
        <title>Another draft genome of Portunus trituberculatus and its Hox gene families provides insights of decapod evolution.</title>
        <authorList>
            <person name="Jeong J.-H."/>
            <person name="Song I."/>
            <person name="Kim S."/>
            <person name="Choi T."/>
            <person name="Kim D."/>
            <person name="Ryu S."/>
            <person name="Kim W."/>
        </authorList>
    </citation>
    <scope>NUCLEOTIDE SEQUENCE [LARGE SCALE GENOMIC DNA]</scope>
    <source>
        <tissue evidence="1">Muscle</tissue>
    </source>
</reference>
<accession>A0A5B7F2M1</accession>
<protein>
    <submittedName>
        <fullName evidence="1">Uncharacterized protein</fullName>
    </submittedName>
</protein>
<dbReference type="Proteomes" id="UP000324222">
    <property type="component" value="Unassembled WGS sequence"/>
</dbReference>